<dbReference type="PANTHER" id="PTHR34959:SF3">
    <property type="entry name" value="PROTEIN LAZY 1"/>
    <property type="match status" value="1"/>
</dbReference>
<feature type="compositionally biased region" description="Basic residues" evidence="1">
    <location>
        <begin position="434"/>
        <end position="443"/>
    </location>
</feature>
<dbReference type="PANTHER" id="PTHR34959">
    <property type="entry name" value="PROTEIN LAZY 1"/>
    <property type="match status" value="1"/>
</dbReference>
<dbReference type="AlphaFoldDB" id="A0AAV5D1Q4"/>
<reference evidence="2" key="2">
    <citation type="submission" date="2021-12" db="EMBL/GenBank/DDBJ databases">
        <title>Resequencing data analysis of finger millet.</title>
        <authorList>
            <person name="Hatakeyama M."/>
            <person name="Aluri S."/>
            <person name="Balachadran M.T."/>
            <person name="Sivarajan S.R."/>
            <person name="Poveda L."/>
            <person name="Shimizu-Inatsugi R."/>
            <person name="Schlapbach R."/>
            <person name="Sreeman S.M."/>
            <person name="Shimizu K.K."/>
        </authorList>
    </citation>
    <scope>NUCLEOTIDE SEQUENCE</scope>
</reference>
<dbReference type="GO" id="GO:2000012">
    <property type="term" value="P:regulation of auxin polar transport"/>
    <property type="evidence" value="ECO:0007669"/>
    <property type="project" value="InterPro"/>
</dbReference>
<dbReference type="EMBL" id="BQKI01000011">
    <property type="protein sequence ID" value="GJN04858.1"/>
    <property type="molecule type" value="Genomic_DNA"/>
</dbReference>
<protein>
    <submittedName>
        <fullName evidence="2">Uncharacterized protein</fullName>
    </submittedName>
</protein>
<feature type="compositionally biased region" description="Basic and acidic residues" evidence="1">
    <location>
        <begin position="327"/>
        <end position="336"/>
    </location>
</feature>
<dbReference type="Proteomes" id="UP001054889">
    <property type="component" value="Unassembled WGS sequence"/>
</dbReference>
<keyword evidence="3" id="KW-1185">Reference proteome</keyword>
<dbReference type="InterPro" id="IPR038928">
    <property type="entry name" value="LAZY1"/>
</dbReference>
<sequence length="505" mass="54226">MCVGKMMPSFKETIVEAELRLIFFGLERWAMCLEQHADVTANCSADLQSSAGHAFLVCSVYVYLQRRRVRVDGVSASASAVKLIFLWRVLTFSSSINASCSSSRLTQSLTKMKLLGWMHRKLRQNNNDVFKEFATNGGGSSNSITGLGSPEPITFLASGNDYFSNDAFETNHPSLPDTSVDLFTFGGSGLLTIGTLGIAAISVPGDEDEEDDYCDVNIDANYSNGVTTEDHDNDVDGAASPTFTYPPPPPEVAVEKAAVAVDAIAEKDDDTTTEDDLMVVSAELEKVLGGRNSGVTGDLVASARASFAVGVDCPLQGFLFGSPVSDAESRQDRRDSVGSGGRRTSLGELFLRTRFADEKVALIAVEEGEDGKTDGEEGGAGNGGKMMKRKVNDKKSAAGDGTPASATNQSKFQKILQIFHRKVYPENTALARSLTKKSRKRGGNHHETSASPKLQCRKEPRLPGFGCCNRSSFGGGVSPDVDDEHNGSKSGHWIRTDADYLVLEL</sequence>
<feature type="region of interest" description="Disordered" evidence="1">
    <location>
        <begin position="322"/>
        <end position="343"/>
    </location>
</feature>
<evidence type="ECO:0000313" key="2">
    <source>
        <dbReference type="EMBL" id="GJN04858.1"/>
    </source>
</evidence>
<organism evidence="2 3">
    <name type="scientific">Eleusine coracana subsp. coracana</name>
    <dbReference type="NCBI Taxonomy" id="191504"/>
    <lineage>
        <taxon>Eukaryota</taxon>
        <taxon>Viridiplantae</taxon>
        <taxon>Streptophyta</taxon>
        <taxon>Embryophyta</taxon>
        <taxon>Tracheophyta</taxon>
        <taxon>Spermatophyta</taxon>
        <taxon>Magnoliopsida</taxon>
        <taxon>Liliopsida</taxon>
        <taxon>Poales</taxon>
        <taxon>Poaceae</taxon>
        <taxon>PACMAD clade</taxon>
        <taxon>Chloridoideae</taxon>
        <taxon>Cynodonteae</taxon>
        <taxon>Eleusininae</taxon>
        <taxon>Eleusine</taxon>
    </lineage>
</organism>
<feature type="region of interest" description="Disordered" evidence="1">
    <location>
        <begin position="367"/>
        <end position="408"/>
    </location>
</feature>
<evidence type="ECO:0000256" key="1">
    <source>
        <dbReference type="SAM" id="MobiDB-lite"/>
    </source>
</evidence>
<proteinExistence type="predicted"/>
<reference evidence="2" key="1">
    <citation type="journal article" date="2018" name="DNA Res.">
        <title>Multiple hybrid de novo genome assembly of finger millet, an orphan allotetraploid crop.</title>
        <authorList>
            <person name="Hatakeyama M."/>
            <person name="Aluri S."/>
            <person name="Balachadran M.T."/>
            <person name="Sivarajan S.R."/>
            <person name="Patrignani A."/>
            <person name="Gruter S."/>
            <person name="Poveda L."/>
            <person name="Shimizu-Inatsugi R."/>
            <person name="Baeten J."/>
            <person name="Francoijs K.J."/>
            <person name="Nataraja K.N."/>
            <person name="Reddy Y.A.N."/>
            <person name="Phadnis S."/>
            <person name="Ravikumar R.L."/>
            <person name="Schlapbach R."/>
            <person name="Sreeman S.M."/>
            <person name="Shimizu K.K."/>
        </authorList>
    </citation>
    <scope>NUCLEOTIDE SEQUENCE</scope>
</reference>
<dbReference type="GO" id="GO:0009630">
    <property type="term" value="P:gravitropism"/>
    <property type="evidence" value="ECO:0007669"/>
    <property type="project" value="InterPro"/>
</dbReference>
<evidence type="ECO:0000313" key="3">
    <source>
        <dbReference type="Proteomes" id="UP001054889"/>
    </source>
</evidence>
<name>A0AAV5D1Q4_ELECO</name>
<accession>A0AAV5D1Q4</accession>
<gene>
    <name evidence="2" type="primary">ga22435</name>
    <name evidence="2" type="ORF">PR202_ga22435</name>
</gene>
<feature type="region of interest" description="Disordered" evidence="1">
    <location>
        <begin position="434"/>
        <end position="459"/>
    </location>
</feature>
<comment type="caution">
    <text evidence="2">The sequence shown here is derived from an EMBL/GenBank/DDBJ whole genome shotgun (WGS) entry which is preliminary data.</text>
</comment>